<proteinExistence type="predicted"/>
<evidence type="ECO:0000313" key="1">
    <source>
        <dbReference type="EMBL" id="MEX3742638.1"/>
    </source>
</evidence>
<name>A0ABV3VMM5_9MYCO</name>
<comment type="caution">
    <text evidence="1">The sequence shown here is derived from an EMBL/GenBank/DDBJ whole genome shotgun (WGS) entry which is preliminary data.</text>
</comment>
<dbReference type="EMBL" id="JBDLOU010000109">
    <property type="protein sequence ID" value="MEX3742638.1"/>
    <property type="molecule type" value="Genomic_DNA"/>
</dbReference>
<accession>A0ABV3VMM5</accession>
<evidence type="ECO:0000313" key="2">
    <source>
        <dbReference type="Proteomes" id="UP001558474"/>
    </source>
</evidence>
<protein>
    <submittedName>
        <fullName evidence="1">Uncharacterized protein</fullName>
    </submittedName>
</protein>
<reference evidence="1 2" key="1">
    <citation type="submission" date="2024-04" db="EMBL/GenBank/DDBJ databases">
        <title>Genomic Markers of Mycobacteria.</title>
        <authorList>
            <person name="Soliman M.S."/>
            <person name="Elkholy A."/>
            <person name="Soliman N.S."/>
            <person name="Abbas A."/>
            <person name="Khayrat S."/>
            <person name="Shawky S."/>
        </authorList>
    </citation>
    <scope>NUCLEOTIDE SEQUENCE [LARGE SCALE GENOMIC DNA]</scope>
    <source>
        <strain evidence="1 2">Egy-CU-AM5</strain>
    </source>
</reference>
<dbReference type="Proteomes" id="UP001558474">
    <property type="component" value="Unassembled WGS sequence"/>
</dbReference>
<sequence length="40" mass="3945">MPGAYAGMGAADDVVDGGSAVELRFGGFKKSATKTVVVAL</sequence>
<gene>
    <name evidence="1" type="ORF">ABFW12_30810</name>
</gene>
<dbReference type="RefSeq" id="WP_267287574.1">
    <property type="nucleotide sequence ID" value="NZ_JACKVC010000034.1"/>
</dbReference>
<organism evidence="1 2">
    <name type="scientific">Mycolicibacterium porcinum</name>
    <dbReference type="NCBI Taxonomy" id="39693"/>
    <lineage>
        <taxon>Bacteria</taxon>
        <taxon>Bacillati</taxon>
        <taxon>Actinomycetota</taxon>
        <taxon>Actinomycetes</taxon>
        <taxon>Mycobacteriales</taxon>
        <taxon>Mycobacteriaceae</taxon>
        <taxon>Mycolicibacterium</taxon>
    </lineage>
</organism>
<keyword evidence="2" id="KW-1185">Reference proteome</keyword>